<feature type="disulfide bond" evidence="18">
    <location>
        <begin position="276"/>
        <end position="291"/>
    </location>
</feature>
<dbReference type="AlphaFoldDB" id="A0A7E6EZN6"/>
<dbReference type="InterPro" id="IPR000033">
    <property type="entry name" value="LDLR_classB_rpt"/>
</dbReference>
<dbReference type="InterPro" id="IPR056588">
    <property type="entry name" value="EGF_LRP2"/>
</dbReference>
<dbReference type="SMART" id="SM00179">
    <property type="entry name" value="EGF_CA"/>
    <property type="match status" value="3"/>
</dbReference>
<keyword evidence="5" id="KW-0254">Endocytosis</keyword>
<dbReference type="FunFam" id="2.120.10.30:FF:000241">
    <property type="entry name" value="Low-density lipoprotein receptor-related protein 6"/>
    <property type="match status" value="1"/>
</dbReference>
<feature type="disulfide bond" evidence="18">
    <location>
        <begin position="299"/>
        <end position="311"/>
    </location>
</feature>
<dbReference type="GO" id="GO:0005905">
    <property type="term" value="C:clathrin-coated pit"/>
    <property type="evidence" value="ECO:0007669"/>
    <property type="project" value="UniProtKB-KW"/>
</dbReference>
<dbReference type="Pfam" id="PF07645">
    <property type="entry name" value="EGF_CA"/>
    <property type="match status" value="1"/>
</dbReference>
<comment type="caution">
    <text evidence="17">Lacks conserved residue(s) required for the propagation of feature annotation.</text>
</comment>
<feature type="disulfide bond" evidence="18">
    <location>
        <begin position="306"/>
        <end position="324"/>
    </location>
</feature>
<feature type="repeat" description="LDL-receptor class B" evidence="19">
    <location>
        <begin position="635"/>
        <end position="678"/>
    </location>
</feature>
<dbReference type="InterPro" id="IPR036055">
    <property type="entry name" value="LDL_receptor-like_sf"/>
</dbReference>
<dbReference type="PROSITE" id="PS01186">
    <property type="entry name" value="EGF_2"/>
    <property type="match status" value="1"/>
</dbReference>
<keyword evidence="13" id="KW-0675">Receptor</keyword>
<protein>
    <submittedName>
        <fullName evidence="22">Low-density lipoprotein receptor-related protein 2-like</fullName>
    </submittedName>
</protein>
<feature type="repeat" description="LDL-receptor class B" evidence="19">
    <location>
        <begin position="547"/>
        <end position="589"/>
    </location>
</feature>
<dbReference type="InterPro" id="IPR009030">
    <property type="entry name" value="Growth_fac_rcpt_cys_sf"/>
</dbReference>
<evidence type="ECO:0000313" key="22">
    <source>
        <dbReference type="RefSeq" id="XP_036361056.1"/>
    </source>
</evidence>
<evidence type="ECO:0000256" key="18">
    <source>
        <dbReference type="PROSITE-ProRule" id="PRU00124"/>
    </source>
</evidence>
<comment type="subcellular location">
    <subcellularLocation>
        <location evidence="1">Cell membrane</location>
        <topology evidence="1">Single-pass type I membrane protein</topology>
    </subcellularLocation>
    <subcellularLocation>
        <location evidence="16">Membrane</location>
        <location evidence="16">Coated pit</location>
    </subcellularLocation>
</comment>
<organism evidence="21 22">
    <name type="scientific">Octopus sinensis</name>
    <name type="common">East Asian common octopus</name>
    <dbReference type="NCBI Taxonomy" id="2607531"/>
    <lineage>
        <taxon>Eukaryota</taxon>
        <taxon>Metazoa</taxon>
        <taxon>Spiralia</taxon>
        <taxon>Lophotrochozoa</taxon>
        <taxon>Mollusca</taxon>
        <taxon>Cephalopoda</taxon>
        <taxon>Coleoidea</taxon>
        <taxon>Octopodiformes</taxon>
        <taxon>Octopoda</taxon>
        <taxon>Incirrata</taxon>
        <taxon>Octopodidae</taxon>
        <taxon>Octopus</taxon>
    </lineage>
</organism>
<dbReference type="PANTHER" id="PTHR22722:SF14">
    <property type="entry name" value="MEGALIN, ISOFORM A"/>
    <property type="match status" value="1"/>
</dbReference>
<reference evidence="22" key="1">
    <citation type="submission" date="2025-08" db="UniProtKB">
        <authorList>
            <consortium name="RefSeq"/>
        </authorList>
    </citation>
    <scope>IDENTIFICATION</scope>
</reference>
<feature type="disulfide bond" evidence="18">
    <location>
        <begin position="346"/>
        <end position="364"/>
    </location>
</feature>
<dbReference type="PROSITE" id="PS50068">
    <property type="entry name" value="LDLRA_2"/>
    <property type="match status" value="8"/>
</dbReference>
<dbReference type="PANTHER" id="PTHR22722">
    <property type="entry name" value="LOW-DENSITY LIPOPROTEIN RECEPTOR-RELATED PROTEIN 2-RELATED"/>
    <property type="match status" value="1"/>
</dbReference>
<keyword evidence="4 17" id="KW-0245">EGF-like domain</keyword>
<dbReference type="PROSITE" id="PS00010">
    <property type="entry name" value="ASX_HYDROXYL"/>
    <property type="match status" value="1"/>
</dbReference>
<feature type="disulfide bond" evidence="18">
    <location>
        <begin position="184"/>
        <end position="202"/>
    </location>
</feature>
<dbReference type="GO" id="GO:0006898">
    <property type="term" value="P:receptor-mediated endocytosis"/>
    <property type="evidence" value="ECO:0007669"/>
    <property type="project" value="TreeGrafter"/>
</dbReference>
<feature type="repeat" description="LDL-receptor class B" evidence="19">
    <location>
        <begin position="955"/>
        <end position="1001"/>
    </location>
</feature>
<dbReference type="InterPro" id="IPR001881">
    <property type="entry name" value="EGF-like_Ca-bd_dom"/>
</dbReference>
<evidence type="ECO:0000256" key="6">
    <source>
        <dbReference type="ARBA" id="ARBA00022692"/>
    </source>
</evidence>
<evidence type="ECO:0000256" key="1">
    <source>
        <dbReference type="ARBA" id="ARBA00004251"/>
    </source>
</evidence>
<dbReference type="InterPro" id="IPR018097">
    <property type="entry name" value="EGF_Ca-bd_CS"/>
</dbReference>
<evidence type="ECO:0000256" key="8">
    <source>
        <dbReference type="ARBA" id="ARBA00022737"/>
    </source>
</evidence>
<keyword evidence="14" id="KW-0168">Coated pit</keyword>
<sequence>MLGRTKKTGDSPLETLTKCLEHPRDLRIYDKDVQTTEASNPCIQRNGDCTHFCFAVPMTQDILHGELGRHCGCPYGMKLDTDLRTCINHTEFEPPKECPPSRFQCKNKRCISHYRVCNQQDDCYDNSDEVNCTSPSRKCLHNQFKCTSGKCIPNRWICDGYKDCPDNTDEKVCNFNCSSFQFRCNNGFCIHRSRKCNSYTDCTDGSDEGAFCANHTCLPYFFKCDGYKCLSQSFLCNGRRNCRDGSDERNCPEAKCSPYQWKCPTSNICIHKMRHCDGVANCEDGSDEVGCNVTTAEGCREGYFRCLGGSCLPNNWRCDGHKDCESGSDENSTCITKPCPAHRFRCNTGLCIPKSWVCDHMNDCRDNSDEGTAQNCPSPKFRCSYREWQCPGGHQICISLSKICDGKTDCPGGTDESATCNSNSCAINKGGCAFRCLQTPFGAQCLCPVGQDFNSNETCVDLNECEPPGVCSQHCLNLEGSYKCSCDTGYQSERNLCLAIENTTLASLIVIGLKSFTNVSLNLQPYEEINIADAKRIIASSIDIPNQTIYFSDARNKVISRIKTNGSDQTVIVQAGMIYVTGLAVDWIGRNLYWIDSWKRTIEVSDLEGDHRMILLKLNLSRPMAIEIDPREDFRYLFWSERQASPSIHRMDLDGENEIVIANKKLFWPSCLTIDYPNKRLYFIEGRMDYIGFCGYDGSGWTQLFANDHYITNPYGLTIFEDMIYWTDPFTNKLMGCHKFNCKAKNLVQTSLIRPVNVISYHPVRQPTGINSCSSKPCSHLCLLSKAAKGYKCVCPSGMKPSQDGKTCVDAQDEYLLYAYRYRIKDIDLQNSAPTSNSFMPITEWRRTLLDFDYNRKTNYVYYIVERSSQQTITQITASGQNKTSWPAELFLGKPNSLAIDWISGNLFWSSTNSKSIHVMKMNSNFTIHKIVLGNSGNQTDVSFPTSLCLDPTNGFLYWTDKGSYDIPVKIGAVKMDGSDPQILVKDNMQTPGFLTKDPSDPILYWSDSQLGKIEKYDILRSEREVILNGLNFVTGIAVYKGYLYYAQKDLETLSYVSLSALNYGSTTMKTNIARLGTLKVVYNWNKYPQTTNCAGSNYGNCKQLCLPTGTNTHKCDCTIGFKLDSNNQCTTQQRIILRADYLNTI</sequence>
<dbReference type="FunFam" id="2.10.25.10:FF:000009">
    <property type="entry name" value="Low-density lipoprotein receptor isoform 1"/>
    <property type="match status" value="1"/>
</dbReference>
<dbReference type="SUPFAM" id="SSF63825">
    <property type="entry name" value="YWTD domain"/>
    <property type="match status" value="2"/>
</dbReference>
<evidence type="ECO:0000256" key="17">
    <source>
        <dbReference type="PROSITE-ProRule" id="PRU00076"/>
    </source>
</evidence>
<evidence type="ECO:0000256" key="16">
    <source>
        <dbReference type="ARBA" id="ARBA00037878"/>
    </source>
</evidence>
<evidence type="ECO:0000256" key="7">
    <source>
        <dbReference type="ARBA" id="ARBA00022729"/>
    </source>
</evidence>
<dbReference type="PROSITE" id="PS50026">
    <property type="entry name" value="EGF_3"/>
    <property type="match status" value="1"/>
</dbReference>
<dbReference type="GO" id="GO:0042562">
    <property type="term" value="F:hormone binding"/>
    <property type="evidence" value="ECO:0007669"/>
    <property type="project" value="TreeGrafter"/>
</dbReference>
<dbReference type="CDD" id="cd00112">
    <property type="entry name" value="LDLa"/>
    <property type="match status" value="8"/>
</dbReference>
<dbReference type="SMART" id="SM00135">
    <property type="entry name" value="LY"/>
    <property type="match status" value="8"/>
</dbReference>
<keyword evidence="8" id="KW-0677">Repeat</keyword>
<dbReference type="Pfam" id="PF00057">
    <property type="entry name" value="Ldl_recept_a"/>
    <property type="match status" value="7"/>
</dbReference>
<dbReference type="GO" id="GO:0016324">
    <property type="term" value="C:apical plasma membrane"/>
    <property type="evidence" value="ECO:0007669"/>
    <property type="project" value="TreeGrafter"/>
</dbReference>
<feature type="disulfide bond" evidence="18">
    <location>
        <begin position="158"/>
        <end position="173"/>
    </location>
</feature>
<feature type="repeat" description="LDL-receptor class B" evidence="19">
    <location>
        <begin position="590"/>
        <end position="632"/>
    </location>
</feature>
<evidence type="ECO:0000256" key="12">
    <source>
        <dbReference type="ARBA" id="ARBA00023157"/>
    </source>
</evidence>
<dbReference type="InterPro" id="IPR051221">
    <property type="entry name" value="LDLR-related"/>
</dbReference>
<evidence type="ECO:0000256" key="13">
    <source>
        <dbReference type="ARBA" id="ARBA00023170"/>
    </source>
</evidence>
<evidence type="ECO:0000256" key="3">
    <source>
        <dbReference type="ARBA" id="ARBA00022475"/>
    </source>
</evidence>
<accession>A0A7E6EZN6</accession>
<evidence type="ECO:0000256" key="11">
    <source>
        <dbReference type="ARBA" id="ARBA00023136"/>
    </source>
</evidence>
<feature type="disulfide bond" evidence="18">
    <location>
        <begin position="177"/>
        <end position="189"/>
    </location>
</feature>
<name>A0A7E6EZN6_9MOLL</name>
<evidence type="ECO:0000256" key="4">
    <source>
        <dbReference type="ARBA" id="ARBA00022536"/>
    </source>
</evidence>
<keyword evidence="9" id="KW-0106">Calcium</keyword>
<dbReference type="PRINTS" id="PR00261">
    <property type="entry name" value="LDLRECEPTOR"/>
</dbReference>
<dbReference type="KEGG" id="osn:118764392"/>
<evidence type="ECO:0000313" key="21">
    <source>
        <dbReference type="Proteomes" id="UP000515154"/>
    </source>
</evidence>
<comment type="similarity">
    <text evidence="2">Belongs to the LDLR family.</text>
</comment>
<feature type="disulfide bond" evidence="18">
    <location>
        <begin position="236"/>
        <end position="251"/>
    </location>
</feature>
<keyword evidence="7" id="KW-0732">Signal</keyword>
<dbReference type="SUPFAM" id="SSF57424">
    <property type="entry name" value="LDL receptor-like module"/>
    <property type="match status" value="8"/>
</dbReference>
<dbReference type="FunFam" id="4.10.400.10:FF:000034">
    <property type="entry name" value="Low-density lipoprotein receptor-related protein 2"/>
    <property type="match status" value="2"/>
</dbReference>
<evidence type="ECO:0000259" key="20">
    <source>
        <dbReference type="PROSITE" id="PS50026"/>
    </source>
</evidence>
<dbReference type="Gene3D" id="2.120.10.30">
    <property type="entry name" value="TolB, C-terminal domain"/>
    <property type="match status" value="3"/>
</dbReference>
<evidence type="ECO:0000256" key="14">
    <source>
        <dbReference type="ARBA" id="ARBA00023176"/>
    </source>
</evidence>
<dbReference type="Pfam" id="PF00058">
    <property type="entry name" value="Ldl_recept_b"/>
    <property type="match status" value="1"/>
</dbReference>
<dbReference type="SMART" id="SM00181">
    <property type="entry name" value="EGF"/>
    <property type="match status" value="5"/>
</dbReference>
<dbReference type="InterPro" id="IPR000742">
    <property type="entry name" value="EGF"/>
</dbReference>
<feature type="disulfide bond" evidence="18">
    <location>
        <begin position="117"/>
        <end position="132"/>
    </location>
</feature>
<feature type="disulfide bond" evidence="18">
    <location>
        <begin position="224"/>
        <end position="242"/>
    </location>
</feature>
<dbReference type="InterPro" id="IPR023415">
    <property type="entry name" value="LDLR_class-A_CS"/>
</dbReference>
<dbReference type="InterPro" id="IPR049883">
    <property type="entry name" value="NOTCH1_EGF-like"/>
</dbReference>
<evidence type="ECO:0000256" key="15">
    <source>
        <dbReference type="ARBA" id="ARBA00023180"/>
    </source>
</evidence>
<keyword evidence="11" id="KW-0472">Membrane</keyword>
<dbReference type="Proteomes" id="UP000515154">
    <property type="component" value="Linkage group LG8"/>
</dbReference>
<dbReference type="InterPro" id="IPR000152">
    <property type="entry name" value="EGF-type_Asp/Asn_hydroxyl_site"/>
</dbReference>
<feature type="disulfide bond" evidence="18">
    <location>
        <begin position="146"/>
        <end position="164"/>
    </location>
</feature>
<evidence type="ECO:0000256" key="9">
    <source>
        <dbReference type="ARBA" id="ARBA00022837"/>
    </source>
</evidence>
<dbReference type="InterPro" id="IPR002172">
    <property type="entry name" value="LDrepeatLR_classA_rpt"/>
</dbReference>
<proteinExistence type="inferred from homology"/>
<dbReference type="CDD" id="cd00054">
    <property type="entry name" value="EGF_CA"/>
    <property type="match status" value="1"/>
</dbReference>
<dbReference type="PROSITE" id="PS01187">
    <property type="entry name" value="EGF_CA"/>
    <property type="match status" value="1"/>
</dbReference>
<dbReference type="Gene3D" id="4.10.400.10">
    <property type="entry name" value="Low-density Lipoprotein Receptor"/>
    <property type="match status" value="8"/>
</dbReference>
<keyword evidence="6" id="KW-0812">Transmembrane</keyword>
<dbReference type="SUPFAM" id="SSF57184">
    <property type="entry name" value="Growth factor receptor domain"/>
    <property type="match status" value="1"/>
</dbReference>
<dbReference type="InterPro" id="IPR011042">
    <property type="entry name" value="6-blade_b-propeller_TolB-like"/>
</dbReference>
<dbReference type="PROSITE" id="PS01209">
    <property type="entry name" value="LDLRA_1"/>
    <property type="match status" value="5"/>
</dbReference>
<keyword evidence="15" id="KW-0325">Glycoprotein</keyword>
<dbReference type="RefSeq" id="XP_036361056.1">
    <property type="nucleotide sequence ID" value="XM_036505163.1"/>
</dbReference>
<keyword evidence="3" id="KW-1003">Cell membrane</keyword>
<feature type="disulfide bond" evidence="18">
    <location>
        <begin position="139"/>
        <end position="151"/>
    </location>
</feature>
<evidence type="ECO:0000256" key="2">
    <source>
        <dbReference type="ARBA" id="ARBA00009939"/>
    </source>
</evidence>
<feature type="disulfide bond" evidence="18">
    <location>
        <begin position="105"/>
        <end position="123"/>
    </location>
</feature>
<evidence type="ECO:0000256" key="5">
    <source>
        <dbReference type="ARBA" id="ARBA00022583"/>
    </source>
</evidence>
<dbReference type="GO" id="GO:0043235">
    <property type="term" value="C:receptor complex"/>
    <property type="evidence" value="ECO:0007669"/>
    <property type="project" value="TreeGrafter"/>
</dbReference>
<feature type="domain" description="EGF-like" evidence="20">
    <location>
        <begin position="461"/>
        <end position="498"/>
    </location>
</feature>
<evidence type="ECO:0000256" key="10">
    <source>
        <dbReference type="ARBA" id="ARBA00022989"/>
    </source>
</evidence>
<dbReference type="GO" id="GO:0005509">
    <property type="term" value="F:calcium ion binding"/>
    <property type="evidence" value="ECO:0007669"/>
    <property type="project" value="InterPro"/>
</dbReference>
<gene>
    <name evidence="22" type="primary">LOC118764392</name>
</gene>
<evidence type="ECO:0000256" key="19">
    <source>
        <dbReference type="PROSITE-ProRule" id="PRU00461"/>
    </source>
</evidence>
<dbReference type="PROSITE" id="PS51120">
    <property type="entry name" value="LDLRB"/>
    <property type="match status" value="4"/>
</dbReference>
<dbReference type="Pfam" id="PF24468">
    <property type="entry name" value="EGF_LRP2"/>
    <property type="match status" value="1"/>
</dbReference>
<dbReference type="SMART" id="SM00192">
    <property type="entry name" value="LDLa"/>
    <property type="match status" value="8"/>
</dbReference>
<feature type="disulfide bond" evidence="18">
    <location>
        <begin position="217"/>
        <end position="229"/>
    </location>
</feature>
<keyword evidence="12 17" id="KW-1015">Disulfide bond</keyword>
<keyword evidence="21" id="KW-1185">Reference proteome</keyword>
<keyword evidence="10" id="KW-1133">Transmembrane helix</keyword>
<feature type="disulfide bond" evidence="18">
    <location>
        <begin position="98"/>
        <end position="110"/>
    </location>
</feature>
<dbReference type="Gene3D" id="2.10.25.10">
    <property type="entry name" value="Laminin"/>
    <property type="match status" value="2"/>
</dbReference>
<feature type="disulfide bond" evidence="17">
    <location>
        <begin position="465"/>
        <end position="475"/>
    </location>
</feature>
<feature type="disulfide bond" evidence="18">
    <location>
        <begin position="339"/>
        <end position="351"/>
    </location>
</feature>